<evidence type="ECO:0000256" key="3">
    <source>
        <dbReference type="ARBA" id="ARBA00022490"/>
    </source>
</evidence>
<gene>
    <name evidence="20" type="primary">glmU_1</name>
    <name evidence="17" type="synonym">glmU</name>
    <name evidence="20" type="ORF">CLORY_24840</name>
</gene>
<feature type="region of interest" description="N-acetyltransferase" evidence="17">
    <location>
        <begin position="250"/>
        <end position="454"/>
    </location>
</feature>
<dbReference type="SUPFAM" id="SSF53448">
    <property type="entry name" value="Nucleotide-diphospho-sugar transferases"/>
    <property type="match status" value="1"/>
</dbReference>
<comment type="function">
    <text evidence="16 17">Catalyzes the last two sequential reactions in the de novo biosynthetic pathway for UDP-N-acetylglucosamine (UDP-GlcNAc). The C-terminal domain catalyzes the transfer of acetyl group from acetyl coenzyme A to glucosamine-1-phosphate (GlcN-1-P) to produce N-acetylglucosamine-1-phosphate (GlcNAc-1-P), which is converted into UDP-GlcNAc by the transfer of uridine 5-monophosphate (from uridine 5-triphosphate), a reaction catalyzed by the N-terminal domain.</text>
</comment>
<dbReference type="RefSeq" id="WP_079424887.1">
    <property type="nucleotide sequence ID" value="NZ_MZGV01000025.1"/>
</dbReference>
<feature type="binding site" evidence="17">
    <location>
        <position position="349"/>
    </location>
    <ligand>
        <name>UDP-N-acetyl-alpha-D-glucosamine</name>
        <dbReference type="ChEBI" id="CHEBI:57705"/>
    </ligand>
</feature>
<evidence type="ECO:0000256" key="13">
    <source>
        <dbReference type="ARBA" id="ARBA00023316"/>
    </source>
</evidence>
<dbReference type="Pfam" id="PF25087">
    <property type="entry name" value="GMPPB_C"/>
    <property type="match status" value="1"/>
</dbReference>
<feature type="binding site" evidence="17">
    <location>
        <position position="169"/>
    </location>
    <ligand>
        <name>UDP-N-acetyl-alpha-D-glucosamine</name>
        <dbReference type="ChEBI" id="CHEBI:57705"/>
    </ligand>
</feature>
<evidence type="ECO:0000256" key="6">
    <source>
        <dbReference type="ARBA" id="ARBA00022723"/>
    </source>
</evidence>
<feature type="region of interest" description="Pyrophosphorylase" evidence="17">
    <location>
        <begin position="1"/>
        <end position="228"/>
    </location>
</feature>
<dbReference type="NCBIfam" id="NF010934">
    <property type="entry name" value="PRK14354.1"/>
    <property type="match status" value="1"/>
</dbReference>
<evidence type="ECO:0000256" key="15">
    <source>
        <dbReference type="ARBA" id="ARBA00048493"/>
    </source>
</evidence>
<dbReference type="Proteomes" id="UP000190080">
    <property type="component" value="Unassembled WGS sequence"/>
</dbReference>
<protein>
    <recommendedName>
        <fullName evidence="17">Bifunctional protein GlmU</fullName>
    </recommendedName>
    <domain>
        <recommendedName>
            <fullName evidence="17">UDP-N-acetylglucosamine pyrophosphorylase</fullName>
            <ecNumber evidence="17">2.7.7.23</ecNumber>
        </recommendedName>
        <alternativeName>
            <fullName evidence="17">N-acetylglucosamine-1-phosphate uridyltransferase</fullName>
        </alternativeName>
    </domain>
    <domain>
        <recommendedName>
            <fullName evidence="17">Glucosamine-1-phosphate N-acetyltransferase</fullName>
            <ecNumber evidence="17">2.3.1.157</ecNumber>
        </recommendedName>
    </domain>
</protein>
<dbReference type="CDD" id="cd03353">
    <property type="entry name" value="LbH_GlmU_C"/>
    <property type="match status" value="1"/>
</dbReference>
<feature type="binding site" evidence="17">
    <location>
        <position position="154"/>
    </location>
    <ligand>
        <name>UDP-N-acetyl-alpha-D-glucosamine</name>
        <dbReference type="ChEBI" id="CHEBI:57705"/>
    </ligand>
</feature>
<feature type="binding site" evidence="17">
    <location>
        <position position="421"/>
    </location>
    <ligand>
        <name>acetyl-CoA</name>
        <dbReference type="ChEBI" id="CHEBI:57288"/>
    </ligand>
</feature>
<dbReference type="GO" id="GO:0000902">
    <property type="term" value="P:cell morphogenesis"/>
    <property type="evidence" value="ECO:0007669"/>
    <property type="project" value="UniProtKB-UniRule"/>
</dbReference>
<comment type="catalytic activity">
    <reaction evidence="15 17">
        <text>N-acetyl-alpha-D-glucosamine 1-phosphate + UTP + H(+) = UDP-N-acetyl-alpha-D-glucosamine + diphosphate</text>
        <dbReference type="Rhea" id="RHEA:13509"/>
        <dbReference type="ChEBI" id="CHEBI:15378"/>
        <dbReference type="ChEBI" id="CHEBI:33019"/>
        <dbReference type="ChEBI" id="CHEBI:46398"/>
        <dbReference type="ChEBI" id="CHEBI:57705"/>
        <dbReference type="ChEBI" id="CHEBI:57776"/>
        <dbReference type="EC" id="2.7.7.23"/>
    </reaction>
</comment>
<feature type="binding site" evidence="17">
    <location>
        <begin position="8"/>
        <end position="11"/>
    </location>
    <ligand>
        <name>UDP-N-acetyl-alpha-D-glucosamine</name>
        <dbReference type="ChEBI" id="CHEBI:57705"/>
    </ligand>
</feature>
<evidence type="ECO:0000256" key="9">
    <source>
        <dbReference type="ARBA" id="ARBA00022960"/>
    </source>
</evidence>
<accession>A0A1V4IME5</accession>
<feature type="binding site" evidence="17">
    <location>
        <position position="226"/>
    </location>
    <ligand>
        <name>UDP-N-acetyl-alpha-D-glucosamine</name>
        <dbReference type="ChEBI" id="CHEBI:57705"/>
    </ligand>
</feature>
<feature type="domain" description="MobA-like NTP transferase" evidence="18">
    <location>
        <begin position="5"/>
        <end position="130"/>
    </location>
</feature>
<feature type="binding site" evidence="17">
    <location>
        <position position="438"/>
    </location>
    <ligand>
        <name>acetyl-CoA</name>
        <dbReference type="ChEBI" id="CHEBI:57288"/>
    </ligand>
</feature>
<dbReference type="InterPro" id="IPR025877">
    <property type="entry name" value="MobA-like_NTP_Trfase"/>
</dbReference>
<keyword evidence="12 17" id="KW-0012">Acyltransferase</keyword>
<dbReference type="GO" id="GO:0006048">
    <property type="term" value="P:UDP-N-acetylglucosamine biosynthetic process"/>
    <property type="evidence" value="ECO:0007669"/>
    <property type="project" value="UniProtKB-UniPathway"/>
</dbReference>
<evidence type="ECO:0000256" key="2">
    <source>
        <dbReference type="ARBA" id="ARBA00007947"/>
    </source>
</evidence>
<dbReference type="InterPro" id="IPR050065">
    <property type="entry name" value="GlmU-like"/>
</dbReference>
<dbReference type="InterPro" id="IPR056729">
    <property type="entry name" value="GMPPB_C"/>
</dbReference>
<dbReference type="PANTHER" id="PTHR43584">
    <property type="entry name" value="NUCLEOTIDYL TRANSFERASE"/>
    <property type="match status" value="1"/>
</dbReference>
<dbReference type="GO" id="GO:0000287">
    <property type="term" value="F:magnesium ion binding"/>
    <property type="evidence" value="ECO:0007669"/>
    <property type="project" value="UniProtKB-UniRule"/>
</dbReference>
<dbReference type="InterPro" id="IPR011004">
    <property type="entry name" value="Trimer_LpxA-like_sf"/>
</dbReference>
<comment type="catalytic activity">
    <reaction evidence="14 17">
        <text>alpha-D-glucosamine 1-phosphate + acetyl-CoA = N-acetyl-alpha-D-glucosamine 1-phosphate + CoA + H(+)</text>
        <dbReference type="Rhea" id="RHEA:13725"/>
        <dbReference type="ChEBI" id="CHEBI:15378"/>
        <dbReference type="ChEBI" id="CHEBI:57287"/>
        <dbReference type="ChEBI" id="CHEBI:57288"/>
        <dbReference type="ChEBI" id="CHEBI:57776"/>
        <dbReference type="ChEBI" id="CHEBI:58516"/>
        <dbReference type="EC" id="2.3.1.157"/>
    </reaction>
</comment>
<proteinExistence type="inferred from homology"/>
<evidence type="ECO:0000256" key="11">
    <source>
        <dbReference type="ARBA" id="ARBA00023268"/>
    </source>
</evidence>
<dbReference type="OrthoDB" id="9775031at2"/>
<evidence type="ECO:0000256" key="17">
    <source>
        <dbReference type="HAMAP-Rule" id="MF_01631"/>
    </source>
</evidence>
<evidence type="ECO:0000256" key="7">
    <source>
        <dbReference type="ARBA" id="ARBA00022737"/>
    </source>
</evidence>
<dbReference type="UniPathway" id="UPA00973"/>
<dbReference type="GO" id="GO:0009245">
    <property type="term" value="P:lipid A biosynthetic process"/>
    <property type="evidence" value="ECO:0007669"/>
    <property type="project" value="UniProtKB-UniRule"/>
</dbReference>
<comment type="subunit">
    <text evidence="17">Homotrimer.</text>
</comment>
<dbReference type="Gene3D" id="3.90.550.10">
    <property type="entry name" value="Spore Coat Polysaccharide Biosynthesis Protein SpsA, Chain A"/>
    <property type="match status" value="1"/>
</dbReference>
<dbReference type="GO" id="GO:0005737">
    <property type="term" value="C:cytoplasm"/>
    <property type="evidence" value="ECO:0007669"/>
    <property type="project" value="UniProtKB-SubCell"/>
</dbReference>
<keyword evidence="13 17" id="KW-0961">Cell wall biogenesis/degradation</keyword>
<dbReference type="GO" id="GO:0009252">
    <property type="term" value="P:peptidoglycan biosynthetic process"/>
    <property type="evidence" value="ECO:0007669"/>
    <property type="project" value="UniProtKB-UniRule"/>
</dbReference>
<feature type="binding site" evidence="17">
    <location>
        <begin position="78"/>
        <end position="79"/>
    </location>
    <ligand>
        <name>UDP-N-acetyl-alpha-D-glucosamine</name>
        <dbReference type="ChEBI" id="CHEBI:57705"/>
    </ligand>
</feature>
<dbReference type="InterPro" id="IPR029044">
    <property type="entry name" value="Nucleotide-diphossugar_trans"/>
</dbReference>
<dbReference type="CDD" id="cd02540">
    <property type="entry name" value="GT2_GlmU_N_bac"/>
    <property type="match status" value="1"/>
</dbReference>
<evidence type="ECO:0000256" key="4">
    <source>
        <dbReference type="ARBA" id="ARBA00022679"/>
    </source>
</evidence>
<feature type="binding site" evidence="17">
    <location>
        <position position="140"/>
    </location>
    <ligand>
        <name>UDP-N-acetyl-alpha-D-glucosamine</name>
        <dbReference type="ChEBI" id="CHEBI:57705"/>
    </ligand>
</feature>
<dbReference type="EMBL" id="MZGV01000025">
    <property type="protein sequence ID" value="OPJ61086.1"/>
    <property type="molecule type" value="Genomic_DNA"/>
</dbReference>
<comment type="subcellular location">
    <subcellularLocation>
        <location evidence="17">Cytoplasm</location>
    </subcellularLocation>
</comment>
<feature type="region of interest" description="Linker" evidence="17">
    <location>
        <begin position="229"/>
        <end position="249"/>
    </location>
</feature>
<comment type="cofactor">
    <cofactor evidence="17">
        <name>Mg(2+)</name>
        <dbReference type="ChEBI" id="CHEBI:18420"/>
    </cofactor>
    <text evidence="17">Binds 1 Mg(2+) ion per subunit.</text>
</comment>
<evidence type="ECO:0000256" key="14">
    <source>
        <dbReference type="ARBA" id="ARBA00048247"/>
    </source>
</evidence>
<dbReference type="SUPFAM" id="SSF51161">
    <property type="entry name" value="Trimeric LpxA-like enzymes"/>
    <property type="match status" value="1"/>
</dbReference>
<keyword evidence="6 17" id="KW-0479">Metal-binding</keyword>
<sequence length="454" mass="49816">MYNCALILAAGEGKRMKSNTPKVLHKVCGKEMVNHVIDTLKSAGIEDINVIVGKSAEQVKEKTGDRNASYSLQDAQLGTAHAVKCALEFLKDKKGTVLIFTGDAPLITKDTVEKLVSYKDEEDYSGVIVTSIIENPFGYGRILRDRDGVKGIIEHKDCNKDELLINEINAGMYAFDIEDLVENIGKISNDNVQKEYYLTDIIKIFVKQNKKVGSLPVPFEETLGVNSPLELSKVEAIMRNRINTMHMINGVKIIDPVSTYIDVDVKIDSNTIIYPGNVLQGNTEIKEGTILYPNSRIENSIIGENVTVQCSVILDSTIGKNSTVGPYAYIRPQSVIGERTRIGDFVEIKKSVIGNGTKVSHLTYIGDAEVGQNCNFGCGTVVVNYDGKKKCKTIIGNNAFIGCNTNLVSPVEVKDNTYIAAGSTITEEVPEESLAIARARQVNIKGWVSKRKTK</sequence>
<evidence type="ECO:0000256" key="1">
    <source>
        <dbReference type="ARBA" id="ARBA00007707"/>
    </source>
</evidence>
<comment type="pathway">
    <text evidence="17">Bacterial outer membrane biogenesis; LPS lipid A biosynthesis.</text>
</comment>
<keyword evidence="21" id="KW-1185">Reference proteome</keyword>
<reference evidence="20 21" key="1">
    <citation type="submission" date="2017-03" db="EMBL/GenBank/DDBJ databases">
        <title>Genome sequence of Clostridium oryzae DSM 28571.</title>
        <authorList>
            <person name="Poehlein A."/>
            <person name="Daniel R."/>
        </authorList>
    </citation>
    <scope>NUCLEOTIDE SEQUENCE [LARGE SCALE GENOMIC DNA]</scope>
    <source>
        <strain evidence="20 21">DSM 28571</strain>
    </source>
</reference>
<keyword evidence="11 17" id="KW-0511">Multifunctional enzyme</keyword>
<dbReference type="Pfam" id="PF12804">
    <property type="entry name" value="NTP_transf_3"/>
    <property type="match status" value="1"/>
</dbReference>
<dbReference type="InterPro" id="IPR005882">
    <property type="entry name" value="Bifunctional_GlmU"/>
</dbReference>
<feature type="binding site" evidence="17">
    <location>
        <position position="22"/>
    </location>
    <ligand>
        <name>UDP-N-acetyl-alpha-D-glucosamine</name>
        <dbReference type="ChEBI" id="CHEBI:57705"/>
    </ligand>
</feature>
<dbReference type="NCBIfam" id="TIGR01173">
    <property type="entry name" value="glmU"/>
    <property type="match status" value="1"/>
</dbReference>
<feature type="active site" description="Proton acceptor" evidence="17">
    <location>
        <position position="361"/>
    </location>
</feature>
<evidence type="ECO:0000256" key="8">
    <source>
        <dbReference type="ARBA" id="ARBA00022842"/>
    </source>
</evidence>
<dbReference type="Gene3D" id="2.160.10.10">
    <property type="entry name" value="Hexapeptide repeat proteins"/>
    <property type="match status" value="1"/>
</dbReference>
<dbReference type="HAMAP" id="MF_01631">
    <property type="entry name" value="GlmU"/>
    <property type="match status" value="1"/>
</dbReference>
<dbReference type="PANTHER" id="PTHR43584:SF3">
    <property type="entry name" value="BIFUNCTIONAL PROTEIN GLMU"/>
    <property type="match status" value="1"/>
</dbReference>
<dbReference type="GO" id="GO:0003977">
    <property type="term" value="F:UDP-N-acetylglucosamine diphosphorylase activity"/>
    <property type="evidence" value="ECO:0007669"/>
    <property type="project" value="UniProtKB-UniRule"/>
</dbReference>
<feature type="binding site" evidence="17">
    <location>
        <position position="331"/>
    </location>
    <ligand>
        <name>UDP-N-acetyl-alpha-D-glucosamine</name>
        <dbReference type="ChEBI" id="CHEBI:57705"/>
    </ligand>
</feature>
<feature type="binding site" evidence="17">
    <location>
        <begin position="384"/>
        <end position="385"/>
    </location>
    <ligand>
        <name>acetyl-CoA</name>
        <dbReference type="ChEBI" id="CHEBI:57288"/>
    </ligand>
</feature>
<feature type="binding site" evidence="17">
    <location>
        <position position="103"/>
    </location>
    <ligand>
        <name>Mg(2+)</name>
        <dbReference type="ChEBI" id="CHEBI:18420"/>
    </ligand>
</feature>
<dbReference type="GO" id="GO:0008360">
    <property type="term" value="P:regulation of cell shape"/>
    <property type="evidence" value="ECO:0007669"/>
    <property type="project" value="UniProtKB-KW"/>
</dbReference>
<feature type="binding site" evidence="17">
    <location>
        <position position="364"/>
    </location>
    <ligand>
        <name>UDP-N-acetyl-alpha-D-glucosamine</name>
        <dbReference type="ChEBI" id="CHEBI:57705"/>
    </ligand>
</feature>
<dbReference type="AlphaFoldDB" id="A0A1V4IME5"/>
<keyword evidence="4 17" id="KW-0808">Transferase</keyword>
<feature type="domain" description="Mannose-1-phosphate guanyltransferase C-terminal" evidence="19">
    <location>
        <begin position="316"/>
        <end position="401"/>
    </location>
</feature>
<dbReference type="STRING" id="1450648.CLORY_24840"/>
<feature type="binding site" evidence="17">
    <location>
        <position position="73"/>
    </location>
    <ligand>
        <name>UDP-N-acetyl-alpha-D-glucosamine</name>
        <dbReference type="ChEBI" id="CHEBI:57705"/>
    </ligand>
</feature>
<keyword evidence="3 17" id="KW-0963">Cytoplasm</keyword>
<evidence type="ECO:0000313" key="20">
    <source>
        <dbReference type="EMBL" id="OPJ61086.1"/>
    </source>
</evidence>
<dbReference type="InterPro" id="IPR038009">
    <property type="entry name" value="GlmU_C_LbH"/>
</dbReference>
<dbReference type="GO" id="GO:0071555">
    <property type="term" value="P:cell wall organization"/>
    <property type="evidence" value="ECO:0007669"/>
    <property type="project" value="UniProtKB-KW"/>
</dbReference>
<dbReference type="GO" id="GO:0016020">
    <property type="term" value="C:membrane"/>
    <property type="evidence" value="ECO:0007669"/>
    <property type="project" value="GOC"/>
</dbReference>
<keyword evidence="5 17" id="KW-0548">Nucleotidyltransferase</keyword>
<evidence type="ECO:0000256" key="16">
    <source>
        <dbReference type="ARBA" id="ARBA00049628"/>
    </source>
</evidence>
<comment type="similarity">
    <text evidence="1 17">In the C-terminal section; belongs to the transferase hexapeptide repeat family.</text>
</comment>
<feature type="binding site" evidence="17">
    <location>
        <position position="226"/>
    </location>
    <ligand>
        <name>Mg(2+)</name>
        <dbReference type="ChEBI" id="CHEBI:18420"/>
    </ligand>
</feature>
<comment type="caution">
    <text evidence="17">Lacks conserved residue(s) required for the propagation of feature annotation.</text>
</comment>
<feature type="binding site" evidence="17">
    <location>
        <position position="375"/>
    </location>
    <ligand>
        <name>UDP-N-acetyl-alpha-D-glucosamine</name>
        <dbReference type="ChEBI" id="CHEBI:57705"/>
    </ligand>
</feature>
<evidence type="ECO:0000313" key="21">
    <source>
        <dbReference type="Proteomes" id="UP000190080"/>
    </source>
</evidence>
<dbReference type="UniPathway" id="UPA00113">
    <property type="reaction ID" value="UER00532"/>
</dbReference>
<keyword evidence="9 17" id="KW-0133">Cell shape</keyword>
<dbReference type="EC" id="2.7.7.23" evidence="17"/>
<evidence type="ECO:0000259" key="18">
    <source>
        <dbReference type="Pfam" id="PF12804"/>
    </source>
</evidence>
<dbReference type="GO" id="GO:0019134">
    <property type="term" value="F:glucosamine-1-phosphate N-acetyltransferase activity"/>
    <property type="evidence" value="ECO:0007669"/>
    <property type="project" value="UniProtKB-UniRule"/>
</dbReference>
<keyword evidence="7 17" id="KW-0677">Repeat</keyword>
<evidence type="ECO:0000256" key="12">
    <source>
        <dbReference type="ARBA" id="ARBA00023315"/>
    </source>
</evidence>
<organism evidence="20 21">
    <name type="scientific">Clostridium oryzae</name>
    <dbReference type="NCBI Taxonomy" id="1450648"/>
    <lineage>
        <taxon>Bacteria</taxon>
        <taxon>Bacillati</taxon>
        <taxon>Bacillota</taxon>
        <taxon>Clostridia</taxon>
        <taxon>Eubacteriales</taxon>
        <taxon>Clostridiaceae</taxon>
        <taxon>Clostridium</taxon>
    </lineage>
</organism>
<dbReference type="EC" id="2.3.1.157" evidence="17"/>
<comment type="caution">
    <text evidence="20">The sequence shown here is derived from an EMBL/GenBank/DDBJ whole genome shotgun (WGS) entry which is preliminary data.</text>
</comment>
<evidence type="ECO:0000256" key="5">
    <source>
        <dbReference type="ARBA" id="ARBA00022695"/>
    </source>
</evidence>
<evidence type="ECO:0000256" key="10">
    <source>
        <dbReference type="ARBA" id="ARBA00022984"/>
    </source>
</evidence>
<comment type="pathway">
    <text evidence="17">Nucleotide-sugar biosynthesis; UDP-N-acetyl-alpha-D-glucosamine biosynthesis; UDP-N-acetyl-alpha-D-glucosamine from N-acetyl-alpha-D-glucosamine 1-phosphate: step 1/1.</text>
</comment>
<comment type="pathway">
    <text evidence="17">Nucleotide-sugar biosynthesis; UDP-N-acetyl-alpha-D-glucosamine biosynthesis; N-acetyl-alpha-D-glucosamine 1-phosphate from alpha-D-glucosamine 6-phosphate (route II): step 2/2.</text>
</comment>
<keyword evidence="10 17" id="KW-0573">Peptidoglycan synthesis</keyword>
<comment type="similarity">
    <text evidence="2 17">In the N-terminal section; belongs to the N-acetylglucosamine-1-phosphate uridyltransferase family.</text>
</comment>
<name>A0A1V4IME5_9CLOT</name>
<evidence type="ECO:0000259" key="19">
    <source>
        <dbReference type="Pfam" id="PF25087"/>
    </source>
</evidence>
<keyword evidence="8 17" id="KW-0460">Magnesium</keyword>